<feature type="transmembrane region" description="Helical" evidence="10">
    <location>
        <begin position="193"/>
        <end position="213"/>
    </location>
</feature>
<dbReference type="GO" id="GO:0015297">
    <property type="term" value="F:antiporter activity"/>
    <property type="evidence" value="ECO:0007669"/>
    <property type="project" value="InterPro"/>
</dbReference>
<evidence type="ECO:0000256" key="7">
    <source>
        <dbReference type="ARBA" id="ARBA00023065"/>
    </source>
</evidence>
<evidence type="ECO:0000256" key="4">
    <source>
        <dbReference type="ARBA" id="ARBA00022692"/>
    </source>
</evidence>
<dbReference type="InterPro" id="IPR038770">
    <property type="entry name" value="Na+/solute_symporter_sf"/>
</dbReference>
<evidence type="ECO:0000313" key="14">
    <source>
        <dbReference type="EMBL" id="KAJ8436742.1"/>
    </source>
</evidence>
<keyword evidence="6 10" id="KW-1133">Transmembrane helix</keyword>
<keyword evidence="7" id="KW-0406">Ion transport</keyword>
<feature type="transmembrane region" description="Helical" evidence="10">
    <location>
        <begin position="349"/>
        <end position="371"/>
    </location>
</feature>
<dbReference type="Gene3D" id="1.20.1530.20">
    <property type="match status" value="1"/>
</dbReference>
<dbReference type="AlphaFoldDB" id="A0A9Q1K5G9"/>
<dbReference type="InterPro" id="IPR050794">
    <property type="entry name" value="CPA2_transporter"/>
</dbReference>
<feature type="transmembrane region" description="Helical" evidence="10">
    <location>
        <begin position="96"/>
        <end position="117"/>
    </location>
</feature>
<keyword evidence="8 10" id="KW-0472">Membrane</keyword>
<evidence type="ECO:0000256" key="9">
    <source>
        <dbReference type="ARBA" id="ARBA00038341"/>
    </source>
</evidence>
<keyword evidence="15" id="KW-1185">Reference proteome</keyword>
<evidence type="ECO:0000256" key="2">
    <source>
        <dbReference type="ARBA" id="ARBA00022448"/>
    </source>
</evidence>
<evidence type="ECO:0000259" key="13">
    <source>
        <dbReference type="Pfam" id="PF23259"/>
    </source>
</evidence>
<feature type="domain" description="Cation/H(+) antiporter central" evidence="12">
    <location>
        <begin position="487"/>
        <end position="610"/>
    </location>
</feature>
<dbReference type="InterPro" id="IPR006153">
    <property type="entry name" value="Cation/H_exchanger_TM"/>
</dbReference>
<comment type="caution">
    <text evidence="14">The sequence shown here is derived from an EMBL/GenBank/DDBJ whole genome shotgun (WGS) entry which is preliminary data.</text>
</comment>
<evidence type="ECO:0008006" key="16">
    <source>
        <dbReference type="Google" id="ProtNLM"/>
    </source>
</evidence>
<evidence type="ECO:0000256" key="10">
    <source>
        <dbReference type="SAM" id="Phobius"/>
    </source>
</evidence>
<dbReference type="Pfam" id="PF23256">
    <property type="entry name" value="CHX17_2nd"/>
    <property type="match status" value="1"/>
</dbReference>
<sequence>MEQETILLHNNQSSAGHNCFNFPGWVSNVPQLPFVFLQLQMLVVFCINQLLHRFLFRHIGMPPLVSQLFAGLALGYTGFGRYEIFRHVLFPPENSLVIRSIILFWYTLVLFVISAQTDFTIIRRTGKKTIVIGLLSLFSALIANMVALQFLTLNDNIKGDVRMAVFNLPATAFPNLVWLANDIGLVNSELGRLALASGIFMEIASILLTMAINNIVPNLENRPKLLQAIVNMSGTAAVLIIVILILRPFMHHLIRLTPKDRPIKDSYLLFVFVTMLLGALSTDYFGQFVFLGAFMVGSALPDGPPLGAALVDKLDTFVCGMLLPFFVTSAAMKIDVSSINFKGPLVYDLMLLILVTFVTKLLVCFACGVFNKMARRDALALALILNTKGFLDIGTVTWLQDLKGISMECCTVLAFYVIVMAAFVPVVVKLLYDPLRKYAGYQIRDVTHLKSNVSLKLVACVFRSDDVPCITNVLEFLSPARNIPVAAYIIHLVKLVGRCQPLFISHDMQKRRSLHHSYSEEVIWHFDRLQYCSNGAVSTHIFTALAKVDAMHEYICTLALDKVVSLIVLPFHRKFSIEGFTEIDDHERRLLNLSVLARSPCSVAILVDRSHVNGRRANESTTRPNPITTVAQTDEEPSVSMAVIFIGGKDDREALAFARRMSRGMRVKLDVVQLATCDDGQEFMHSLDAIAINKFLHETRFEDGNINHQVLYVEIPVKDGIETVAKLRSMVHEYDLIIVGRRFNQHCPQTAGLEESCEIKELGILGDFLASPDLKCRTSILVVQQQQHWM</sequence>
<feature type="transmembrane region" description="Helical" evidence="10">
    <location>
        <begin position="129"/>
        <end position="151"/>
    </location>
</feature>
<dbReference type="Pfam" id="PF23259">
    <property type="entry name" value="CHX17_C"/>
    <property type="match status" value="1"/>
</dbReference>
<comment type="subcellular location">
    <subcellularLocation>
        <location evidence="1">Membrane</location>
        <topology evidence="1">Multi-pass membrane protein</topology>
    </subcellularLocation>
</comment>
<feature type="transmembrane region" description="Helical" evidence="10">
    <location>
        <begin position="378"/>
        <end position="399"/>
    </location>
</feature>
<gene>
    <name evidence="14" type="ORF">Cgig2_009716</name>
</gene>
<feature type="transmembrane region" description="Helical" evidence="10">
    <location>
        <begin position="411"/>
        <end position="432"/>
    </location>
</feature>
<keyword evidence="4 10" id="KW-0812">Transmembrane</keyword>
<dbReference type="Proteomes" id="UP001153076">
    <property type="component" value="Unassembled WGS sequence"/>
</dbReference>
<evidence type="ECO:0000256" key="6">
    <source>
        <dbReference type="ARBA" id="ARBA00022989"/>
    </source>
</evidence>
<protein>
    <recommendedName>
        <fullName evidence="16">Cation/H+ exchanger domain-containing protein</fullName>
    </recommendedName>
</protein>
<dbReference type="InterPro" id="IPR057290">
    <property type="entry name" value="CHX17_C"/>
</dbReference>
<keyword evidence="3" id="KW-0633">Potassium transport</keyword>
<name>A0A9Q1K5G9_9CARY</name>
<proteinExistence type="inferred from homology"/>
<keyword evidence="2" id="KW-0813">Transport</keyword>
<feature type="transmembrane region" description="Helical" evidence="10">
    <location>
        <begin position="63"/>
        <end position="84"/>
    </location>
</feature>
<feature type="domain" description="Cation/H(+) antiporter C-terminal" evidence="13">
    <location>
        <begin position="638"/>
        <end position="786"/>
    </location>
</feature>
<accession>A0A9Q1K5G9</accession>
<dbReference type="GO" id="GO:0006885">
    <property type="term" value="P:regulation of pH"/>
    <property type="evidence" value="ECO:0007669"/>
    <property type="project" value="TreeGrafter"/>
</dbReference>
<evidence type="ECO:0000256" key="3">
    <source>
        <dbReference type="ARBA" id="ARBA00022538"/>
    </source>
</evidence>
<dbReference type="EMBL" id="JAKOGI010000331">
    <property type="protein sequence ID" value="KAJ8436742.1"/>
    <property type="molecule type" value="Genomic_DNA"/>
</dbReference>
<dbReference type="PANTHER" id="PTHR32468:SF17">
    <property type="entry name" value="CATION_H(+) ANTIPORTER 4"/>
    <property type="match status" value="1"/>
</dbReference>
<organism evidence="14 15">
    <name type="scientific">Carnegiea gigantea</name>
    <dbReference type="NCBI Taxonomy" id="171969"/>
    <lineage>
        <taxon>Eukaryota</taxon>
        <taxon>Viridiplantae</taxon>
        <taxon>Streptophyta</taxon>
        <taxon>Embryophyta</taxon>
        <taxon>Tracheophyta</taxon>
        <taxon>Spermatophyta</taxon>
        <taxon>Magnoliopsida</taxon>
        <taxon>eudicotyledons</taxon>
        <taxon>Gunneridae</taxon>
        <taxon>Pentapetalae</taxon>
        <taxon>Caryophyllales</taxon>
        <taxon>Cactineae</taxon>
        <taxon>Cactaceae</taxon>
        <taxon>Cactoideae</taxon>
        <taxon>Echinocereeae</taxon>
        <taxon>Carnegiea</taxon>
    </lineage>
</organism>
<dbReference type="Pfam" id="PF00999">
    <property type="entry name" value="Na_H_Exchanger"/>
    <property type="match status" value="1"/>
</dbReference>
<evidence type="ECO:0000313" key="15">
    <source>
        <dbReference type="Proteomes" id="UP001153076"/>
    </source>
</evidence>
<dbReference type="InterPro" id="IPR057291">
    <property type="entry name" value="CHX17_2nd"/>
</dbReference>
<evidence type="ECO:0000259" key="11">
    <source>
        <dbReference type="Pfam" id="PF00999"/>
    </source>
</evidence>
<feature type="transmembrane region" description="Helical" evidence="10">
    <location>
        <begin position="225"/>
        <end position="246"/>
    </location>
</feature>
<evidence type="ECO:0000256" key="1">
    <source>
        <dbReference type="ARBA" id="ARBA00004141"/>
    </source>
</evidence>
<dbReference type="GO" id="GO:0006813">
    <property type="term" value="P:potassium ion transport"/>
    <property type="evidence" value="ECO:0007669"/>
    <property type="project" value="UniProtKB-KW"/>
</dbReference>
<dbReference type="GO" id="GO:0016020">
    <property type="term" value="C:membrane"/>
    <property type="evidence" value="ECO:0007669"/>
    <property type="project" value="UniProtKB-SubCell"/>
</dbReference>
<dbReference type="GO" id="GO:0012505">
    <property type="term" value="C:endomembrane system"/>
    <property type="evidence" value="ECO:0007669"/>
    <property type="project" value="TreeGrafter"/>
</dbReference>
<comment type="similarity">
    <text evidence="9">Belongs to the monovalent cation:proton antiporter 2 (CPA2) transporter (TC 2.A.37) family. CHX (TC 2.A.37.4) subfamily.</text>
</comment>
<dbReference type="PANTHER" id="PTHR32468">
    <property type="entry name" value="CATION/H + ANTIPORTER"/>
    <property type="match status" value="1"/>
</dbReference>
<evidence type="ECO:0000259" key="12">
    <source>
        <dbReference type="Pfam" id="PF23256"/>
    </source>
</evidence>
<evidence type="ECO:0000256" key="8">
    <source>
        <dbReference type="ARBA" id="ARBA00023136"/>
    </source>
</evidence>
<dbReference type="OrthoDB" id="1938353at2759"/>
<feature type="domain" description="Cation/H+ exchanger transmembrane" evidence="11">
    <location>
        <begin position="51"/>
        <end position="428"/>
    </location>
</feature>
<feature type="transmembrane region" description="Helical" evidence="10">
    <location>
        <begin position="32"/>
        <end position="51"/>
    </location>
</feature>
<feature type="transmembrane region" description="Helical" evidence="10">
    <location>
        <begin position="267"/>
        <end position="296"/>
    </location>
</feature>
<feature type="transmembrane region" description="Helical" evidence="10">
    <location>
        <begin position="163"/>
        <end position="181"/>
    </location>
</feature>
<dbReference type="GO" id="GO:1902600">
    <property type="term" value="P:proton transmembrane transport"/>
    <property type="evidence" value="ECO:0007669"/>
    <property type="project" value="InterPro"/>
</dbReference>
<keyword evidence="5" id="KW-0630">Potassium</keyword>
<reference evidence="14" key="1">
    <citation type="submission" date="2022-04" db="EMBL/GenBank/DDBJ databases">
        <title>Carnegiea gigantea Genome sequencing and assembly v2.</title>
        <authorList>
            <person name="Copetti D."/>
            <person name="Sanderson M.J."/>
            <person name="Burquez A."/>
            <person name="Wojciechowski M.F."/>
        </authorList>
    </citation>
    <scope>NUCLEOTIDE SEQUENCE</scope>
    <source>
        <strain evidence="14">SGP5-SGP5p</strain>
        <tissue evidence="14">Aerial part</tissue>
    </source>
</reference>
<evidence type="ECO:0000256" key="5">
    <source>
        <dbReference type="ARBA" id="ARBA00022958"/>
    </source>
</evidence>